<dbReference type="AlphaFoldDB" id="A0A381W074"/>
<evidence type="ECO:0000313" key="1">
    <source>
        <dbReference type="EMBL" id="SVA45882.1"/>
    </source>
</evidence>
<dbReference type="EMBL" id="UINC01010301">
    <property type="protein sequence ID" value="SVA45882.1"/>
    <property type="molecule type" value="Genomic_DNA"/>
</dbReference>
<gene>
    <name evidence="1" type="ORF">METZ01_LOCUS98736</name>
</gene>
<accession>A0A381W074</accession>
<organism evidence="1">
    <name type="scientific">marine metagenome</name>
    <dbReference type="NCBI Taxonomy" id="408172"/>
    <lineage>
        <taxon>unclassified sequences</taxon>
        <taxon>metagenomes</taxon>
        <taxon>ecological metagenomes</taxon>
    </lineage>
</organism>
<sequence>VSIQLTFLLLPDAKDFNNALPLLTNGSKTVLFDLS</sequence>
<proteinExistence type="predicted"/>
<feature type="non-terminal residue" evidence="1">
    <location>
        <position position="35"/>
    </location>
</feature>
<protein>
    <submittedName>
        <fullName evidence="1">Uncharacterized protein</fullName>
    </submittedName>
</protein>
<reference evidence="1" key="1">
    <citation type="submission" date="2018-05" db="EMBL/GenBank/DDBJ databases">
        <authorList>
            <person name="Lanie J.A."/>
            <person name="Ng W.-L."/>
            <person name="Kazmierczak K.M."/>
            <person name="Andrzejewski T.M."/>
            <person name="Davidsen T.M."/>
            <person name="Wayne K.J."/>
            <person name="Tettelin H."/>
            <person name="Glass J.I."/>
            <person name="Rusch D."/>
            <person name="Podicherti R."/>
            <person name="Tsui H.-C.T."/>
            <person name="Winkler M.E."/>
        </authorList>
    </citation>
    <scope>NUCLEOTIDE SEQUENCE</scope>
</reference>
<name>A0A381W074_9ZZZZ</name>
<feature type="non-terminal residue" evidence="1">
    <location>
        <position position="1"/>
    </location>
</feature>